<evidence type="ECO:0000313" key="4">
    <source>
        <dbReference type="Proteomes" id="UP000002051"/>
    </source>
</evidence>
<accession>G7K4Z5</accession>
<protein>
    <submittedName>
        <fullName evidence="1 3">Uncharacterized protein</fullName>
    </submittedName>
</protein>
<dbReference type="PANTHER" id="PTHR36342:SF1">
    <property type="entry name" value="PTB DOMAIN ENGULFMENT ADAPTER"/>
    <property type="match status" value="1"/>
</dbReference>
<reference evidence="2" key="5">
    <citation type="journal article" date="2018" name="Nat. Plants">
        <title>Whole-genome landscape of Medicago truncatula symbiotic genes.</title>
        <authorList>
            <person name="Pecrix Y."/>
            <person name="Gamas P."/>
            <person name="Carrere S."/>
        </authorList>
    </citation>
    <scope>NUCLEOTIDE SEQUENCE</scope>
    <source>
        <tissue evidence="2">Leaves</tissue>
    </source>
</reference>
<dbReference type="PANTHER" id="PTHR36342">
    <property type="entry name" value="PTB DOMAIN ENGULFMENT ADAPTER"/>
    <property type="match status" value="1"/>
</dbReference>
<accession>A0A0C3XVC9</accession>
<dbReference type="EMBL" id="CM001221">
    <property type="protein sequence ID" value="AET00968.2"/>
    <property type="molecule type" value="Genomic_DNA"/>
</dbReference>
<reference evidence="3" key="3">
    <citation type="submission" date="2015-04" db="UniProtKB">
        <authorList>
            <consortium name="EnsemblPlants"/>
        </authorList>
    </citation>
    <scope>IDENTIFICATION</scope>
    <source>
        <strain evidence="3">cv. Jemalong A17</strain>
    </source>
</reference>
<evidence type="ECO:0000313" key="5">
    <source>
        <dbReference type="Proteomes" id="UP000265566"/>
    </source>
</evidence>
<evidence type="ECO:0000313" key="1">
    <source>
        <dbReference type="EMBL" id="AET00968.2"/>
    </source>
</evidence>
<dbReference type="EnsemblPlants" id="AET00968">
    <property type="protein sequence ID" value="AET00968"/>
    <property type="gene ID" value="MTR_5g097970"/>
</dbReference>
<proteinExistence type="predicted"/>
<reference evidence="1 4" key="1">
    <citation type="journal article" date="2011" name="Nature">
        <title>The Medicago genome provides insight into the evolution of rhizobial symbioses.</title>
        <authorList>
            <person name="Young N.D."/>
            <person name="Debelle F."/>
            <person name="Oldroyd G.E."/>
            <person name="Geurts R."/>
            <person name="Cannon S.B."/>
            <person name="Udvardi M.K."/>
            <person name="Benedito V.A."/>
            <person name="Mayer K.F."/>
            <person name="Gouzy J."/>
            <person name="Schoof H."/>
            <person name="Van de Peer Y."/>
            <person name="Proost S."/>
            <person name="Cook D.R."/>
            <person name="Meyers B.C."/>
            <person name="Spannagl M."/>
            <person name="Cheung F."/>
            <person name="De Mita S."/>
            <person name="Krishnakumar V."/>
            <person name="Gundlach H."/>
            <person name="Zhou S."/>
            <person name="Mudge J."/>
            <person name="Bharti A.K."/>
            <person name="Murray J.D."/>
            <person name="Naoumkina M.A."/>
            <person name="Rosen B."/>
            <person name="Silverstein K.A."/>
            <person name="Tang H."/>
            <person name="Rombauts S."/>
            <person name="Zhao P.X."/>
            <person name="Zhou P."/>
            <person name="Barbe V."/>
            <person name="Bardou P."/>
            <person name="Bechner M."/>
            <person name="Bellec A."/>
            <person name="Berger A."/>
            <person name="Berges H."/>
            <person name="Bidwell S."/>
            <person name="Bisseling T."/>
            <person name="Choisne N."/>
            <person name="Couloux A."/>
            <person name="Denny R."/>
            <person name="Deshpande S."/>
            <person name="Dai X."/>
            <person name="Doyle J.J."/>
            <person name="Dudez A.M."/>
            <person name="Farmer A.D."/>
            <person name="Fouteau S."/>
            <person name="Franken C."/>
            <person name="Gibelin C."/>
            <person name="Gish J."/>
            <person name="Goldstein S."/>
            <person name="Gonzalez A.J."/>
            <person name="Green P.J."/>
            <person name="Hallab A."/>
            <person name="Hartog M."/>
            <person name="Hua A."/>
            <person name="Humphray S.J."/>
            <person name="Jeong D.H."/>
            <person name="Jing Y."/>
            <person name="Jocker A."/>
            <person name="Kenton S.M."/>
            <person name="Kim D.J."/>
            <person name="Klee K."/>
            <person name="Lai H."/>
            <person name="Lang C."/>
            <person name="Lin S."/>
            <person name="Macmil S.L."/>
            <person name="Magdelenat G."/>
            <person name="Matthews L."/>
            <person name="McCorrison J."/>
            <person name="Monaghan E.L."/>
            <person name="Mun J.H."/>
            <person name="Najar F.Z."/>
            <person name="Nicholson C."/>
            <person name="Noirot C."/>
            <person name="O'Bleness M."/>
            <person name="Paule C.R."/>
            <person name="Poulain J."/>
            <person name="Prion F."/>
            <person name="Qin B."/>
            <person name="Qu C."/>
            <person name="Retzel E.F."/>
            <person name="Riddle C."/>
            <person name="Sallet E."/>
            <person name="Samain S."/>
            <person name="Samson N."/>
            <person name="Sanders I."/>
            <person name="Saurat O."/>
            <person name="Scarpelli C."/>
            <person name="Schiex T."/>
            <person name="Segurens B."/>
            <person name="Severin A.J."/>
            <person name="Sherrier D.J."/>
            <person name="Shi R."/>
            <person name="Sims S."/>
            <person name="Singer S.R."/>
            <person name="Sinharoy S."/>
            <person name="Sterck L."/>
            <person name="Viollet A."/>
            <person name="Wang B.B."/>
            <person name="Wang K."/>
            <person name="Wang M."/>
            <person name="Wang X."/>
            <person name="Warfsmann J."/>
            <person name="Weissenbach J."/>
            <person name="White D.D."/>
            <person name="White J.D."/>
            <person name="Wiley G.B."/>
            <person name="Wincker P."/>
            <person name="Xing Y."/>
            <person name="Yang L."/>
            <person name="Yao Z."/>
            <person name="Ying F."/>
            <person name="Zhai J."/>
            <person name="Zhou L."/>
            <person name="Zuber A."/>
            <person name="Denarie J."/>
            <person name="Dixon R.A."/>
            <person name="May G.D."/>
            <person name="Schwartz D.C."/>
            <person name="Rogers J."/>
            <person name="Quetier F."/>
            <person name="Town C.D."/>
            <person name="Roe B.A."/>
        </authorList>
    </citation>
    <scope>NUCLEOTIDE SEQUENCE [LARGE SCALE GENOMIC DNA]</scope>
    <source>
        <strain evidence="1">A17</strain>
        <strain evidence="3 4">cv. Jemalong A17</strain>
    </source>
</reference>
<sequence>MESLVSKTRRMVRGREEVYVAAMPLRASKGPPQLLMSAAYSLNIWDLQHFMVIIKPSSPSQVLVFDFQPKDPEDIYVALAVLSGRAVPGAVLVRKLKRLPRSKCWLVGYAEADAVEIASEFNKKWETDLRIGVNDCRDYTNGLVRRLIGEEDVLKRLRNQGSER</sequence>
<evidence type="ECO:0000313" key="3">
    <source>
        <dbReference type="EnsemblPlants" id="AET00968"/>
    </source>
</evidence>
<dbReference type="Gramene" id="rna33761">
    <property type="protein sequence ID" value="RHN58149.1"/>
    <property type="gene ID" value="gene33761"/>
</dbReference>
<name>G7K4Z5_MEDTR</name>
<dbReference type="Proteomes" id="UP000265566">
    <property type="component" value="Chromosome 5"/>
</dbReference>
<dbReference type="STRING" id="3880.G7K4Z5"/>
<reference evidence="1 4" key="2">
    <citation type="journal article" date="2014" name="BMC Genomics">
        <title>An improved genome release (version Mt4.0) for the model legume Medicago truncatula.</title>
        <authorList>
            <person name="Tang H."/>
            <person name="Krishnakumar V."/>
            <person name="Bidwell S."/>
            <person name="Rosen B."/>
            <person name="Chan A."/>
            <person name="Zhou S."/>
            <person name="Gentzbittel L."/>
            <person name="Childs K.L."/>
            <person name="Yandell M."/>
            <person name="Gundlach H."/>
            <person name="Mayer K.F."/>
            <person name="Schwartz D.C."/>
            <person name="Town C.D."/>
        </authorList>
    </citation>
    <scope>GENOME REANNOTATION</scope>
    <source>
        <strain evidence="3 4">cv. Jemalong A17</strain>
    </source>
</reference>
<evidence type="ECO:0000313" key="2">
    <source>
        <dbReference type="EMBL" id="RHN58149.1"/>
    </source>
</evidence>
<gene>
    <name evidence="3" type="primary">11428410</name>
    <name evidence="1" type="ordered locus">MTR_5g097970</name>
    <name evidence="2" type="ORF">MtrunA17_Chr5g0447981</name>
</gene>
<reference evidence="5" key="4">
    <citation type="journal article" date="2018" name="Nat. Plants">
        <title>Whole-genome landscape of Medicago truncatula symbiotic genes.</title>
        <authorList>
            <person name="Pecrix Y."/>
            <person name="Staton S.E."/>
            <person name="Sallet E."/>
            <person name="Lelandais-Briere C."/>
            <person name="Moreau S."/>
            <person name="Carrere S."/>
            <person name="Blein T."/>
            <person name="Jardinaud M.F."/>
            <person name="Latrasse D."/>
            <person name="Zouine M."/>
            <person name="Zahm M."/>
            <person name="Kreplak J."/>
            <person name="Mayjonade B."/>
            <person name="Satge C."/>
            <person name="Perez M."/>
            <person name="Cauet S."/>
            <person name="Marande W."/>
            <person name="Chantry-Darmon C."/>
            <person name="Lopez-Roques C."/>
            <person name="Bouchez O."/>
            <person name="Berard A."/>
            <person name="Debelle F."/>
            <person name="Munos S."/>
            <person name="Bendahmane A."/>
            <person name="Berges H."/>
            <person name="Niebel A."/>
            <person name="Buitink J."/>
            <person name="Frugier F."/>
            <person name="Benhamed M."/>
            <person name="Crespi M."/>
            <person name="Gouzy J."/>
            <person name="Gamas P."/>
        </authorList>
    </citation>
    <scope>NUCLEOTIDE SEQUENCE [LARGE SCALE GENOMIC DNA]</scope>
    <source>
        <strain evidence="5">cv. Jemalong A17</strain>
    </source>
</reference>
<dbReference type="KEGG" id="mtr:11428410"/>
<dbReference type="Proteomes" id="UP000002051">
    <property type="component" value="Chromosome 5"/>
</dbReference>
<dbReference type="EMBL" id="PSQE01000005">
    <property type="protein sequence ID" value="RHN58149.1"/>
    <property type="molecule type" value="Genomic_DNA"/>
</dbReference>
<dbReference type="HOGENOM" id="CLU_111332_0_0_1"/>
<dbReference type="OrthoDB" id="1920822at2759"/>
<keyword evidence="4" id="KW-1185">Reference proteome</keyword>
<dbReference type="AlphaFoldDB" id="G7K4Z5"/>
<organism evidence="1 4">
    <name type="scientific">Medicago truncatula</name>
    <name type="common">Barrel medic</name>
    <name type="synonym">Medicago tribuloides</name>
    <dbReference type="NCBI Taxonomy" id="3880"/>
    <lineage>
        <taxon>Eukaryota</taxon>
        <taxon>Viridiplantae</taxon>
        <taxon>Streptophyta</taxon>
        <taxon>Embryophyta</taxon>
        <taxon>Tracheophyta</taxon>
        <taxon>Spermatophyta</taxon>
        <taxon>Magnoliopsida</taxon>
        <taxon>eudicotyledons</taxon>
        <taxon>Gunneridae</taxon>
        <taxon>Pentapetalae</taxon>
        <taxon>rosids</taxon>
        <taxon>fabids</taxon>
        <taxon>Fabales</taxon>
        <taxon>Fabaceae</taxon>
        <taxon>Papilionoideae</taxon>
        <taxon>50 kb inversion clade</taxon>
        <taxon>NPAAA clade</taxon>
        <taxon>Hologalegina</taxon>
        <taxon>IRL clade</taxon>
        <taxon>Trifolieae</taxon>
        <taxon>Medicago</taxon>
    </lineage>
</organism>